<dbReference type="CDD" id="cd02116">
    <property type="entry name" value="ACT"/>
    <property type="match status" value="1"/>
</dbReference>
<dbReference type="Pfam" id="PF13740">
    <property type="entry name" value="ACT_6"/>
    <property type="match status" value="1"/>
</dbReference>
<dbReference type="SUPFAM" id="SSF55021">
    <property type="entry name" value="ACT-like"/>
    <property type="match status" value="2"/>
</dbReference>
<comment type="subcellular location">
    <subcellularLocation>
        <location evidence="1">Cytoplasm</location>
    </subcellularLocation>
</comment>
<evidence type="ECO:0000313" key="2">
    <source>
        <dbReference type="EMBL" id="SEI10886.1"/>
    </source>
</evidence>
<dbReference type="Gene3D" id="3.30.70.260">
    <property type="match status" value="2"/>
</dbReference>
<protein>
    <recommendedName>
        <fullName evidence="1">Glycine cleavage system transcriptional repressor</fullName>
    </recommendedName>
</protein>
<keyword evidence="3" id="KW-1185">Reference proteome</keyword>
<dbReference type="CDD" id="cd04893">
    <property type="entry name" value="ACT_GcvR_1"/>
    <property type="match status" value="1"/>
</dbReference>
<keyword evidence="1" id="KW-0678">Repressor</keyword>
<sequence>MSQQLVVTAIGTDRTGIVSKLARLVTDCNCNIIDSRMAIFGGEFTFIMLLSGDPAAISRIEYLLPNLGLELDLTTMTKRTSAHQRKPVAAHYVLEYTGPDRVGTLGAITGLLASRQVYIGALQSESRPGTDSNQTVMHTLMTLELPEGEQPEQIKADITALMQTMNLTGSFHAQT</sequence>
<dbReference type="PANTHER" id="PTHR34875:SF5">
    <property type="entry name" value="GLYCINE CLEAVAGE SYSTEM TRANSCRIPTIONAL REPRESSOR"/>
    <property type="match status" value="1"/>
</dbReference>
<dbReference type="GO" id="GO:0005737">
    <property type="term" value="C:cytoplasm"/>
    <property type="evidence" value="ECO:0007669"/>
    <property type="project" value="UniProtKB-SubCell"/>
</dbReference>
<organism evidence="2 3">
    <name type="scientific">Rheinheimera pacifica</name>
    <dbReference type="NCBI Taxonomy" id="173990"/>
    <lineage>
        <taxon>Bacteria</taxon>
        <taxon>Pseudomonadati</taxon>
        <taxon>Pseudomonadota</taxon>
        <taxon>Gammaproteobacteria</taxon>
        <taxon>Chromatiales</taxon>
        <taxon>Chromatiaceae</taxon>
        <taxon>Rheinheimera</taxon>
    </lineage>
</organism>
<accession>A0A1H6N7R5</accession>
<name>A0A1H6N7R5_9GAMM</name>
<dbReference type="STRING" id="173990.SAMN05660691_03749"/>
<dbReference type="AlphaFoldDB" id="A0A1H6N7R5"/>
<dbReference type="InterPro" id="IPR016867">
    <property type="entry name" value="GcvR"/>
</dbReference>
<dbReference type="PIRSF" id="PIRSF028103">
    <property type="entry name" value="GcvR"/>
    <property type="match status" value="1"/>
</dbReference>
<keyword evidence="1" id="KW-0963">Cytoplasm</keyword>
<evidence type="ECO:0000256" key="1">
    <source>
        <dbReference type="PIRNR" id="PIRNR028103"/>
    </source>
</evidence>
<keyword evidence="1" id="KW-0804">Transcription</keyword>
<gene>
    <name evidence="2" type="ORF">SAMN05660691_03749</name>
</gene>
<dbReference type="EMBL" id="FNXF01000020">
    <property type="protein sequence ID" value="SEI10886.1"/>
    <property type="molecule type" value="Genomic_DNA"/>
</dbReference>
<dbReference type="PANTHER" id="PTHR34875">
    <property type="entry name" value="UPF0237 PROTEIN MJ1558"/>
    <property type="match status" value="1"/>
</dbReference>
<evidence type="ECO:0000313" key="3">
    <source>
        <dbReference type="Proteomes" id="UP000199371"/>
    </source>
</evidence>
<proteinExistence type="predicted"/>
<reference evidence="3" key="1">
    <citation type="submission" date="2016-10" db="EMBL/GenBank/DDBJ databases">
        <authorList>
            <person name="Varghese N."/>
            <person name="Submissions S."/>
        </authorList>
    </citation>
    <scope>NUCLEOTIDE SEQUENCE [LARGE SCALE GENOMIC DNA]</scope>
    <source>
        <strain evidence="3">DSM 17616</strain>
    </source>
</reference>
<dbReference type="FunFam" id="3.30.70.260:FF:000005">
    <property type="entry name" value="Glycine cleavage system transcriptional repressor"/>
    <property type="match status" value="1"/>
</dbReference>
<dbReference type="InterPro" id="IPR045865">
    <property type="entry name" value="ACT-like_dom_sf"/>
</dbReference>
<dbReference type="RefSeq" id="WP_092796535.1">
    <property type="nucleotide sequence ID" value="NZ_FNXF01000020.1"/>
</dbReference>
<dbReference type="Proteomes" id="UP000199371">
    <property type="component" value="Unassembled WGS sequence"/>
</dbReference>
<dbReference type="InterPro" id="IPR050990">
    <property type="entry name" value="UPF0237/GcvR_regulator"/>
</dbReference>
<dbReference type="OrthoDB" id="5814713at2"/>
<dbReference type="GO" id="GO:0006355">
    <property type="term" value="P:regulation of DNA-templated transcription"/>
    <property type="evidence" value="ECO:0007669"/>
    <property type="project" value="UniProtKB-UniRule"/>
</dbReference>